<dbReference type="SMART" id="SM00710">
    <property type="entry name" value="PbH1"/>
    <property type="match status" value="20"/>
</dbReference>
<dbReference type="STRING" id="47311.MBCUT_13350"/>
<evidence type="ECO:0000259" key="3">
    <source>
        <dbReference type="Pfam" id="PF13229"/>
    </source>
</evidence>
<dbReference type="RefSeq" id="WP_067259910.1">
    <property type="nucleotide sequence ID" value="NZ_LWMW01000109.1"/>
</dbReference>
<evidence type="ECO:0000256" key="1">
    <source>
        <dbReference type="SAM" id="MobiDB-lite"/>
    </source>
</evidence>
<evidence type="ECO:0000259" key="2">
    <source>
        <dbReference type="Pfam" id="PF05048"/>
    </source>
</evidence>
<dbReference type="EMBL" id="LWMW01000109">
    <property type="protein sequence ID" value="KZX15724.1"/>
    <property type="molecule type" value="Genomic_DNA"/>
</dbReference>
<dbReference type="Pfam" id="PF05048">
    <property type="entry name" value="NosD"/>
    <property type="match status" value="1"/>
</dbReference>
<protein>
    <submittedName>
        <fullName evidence="4">Bacterial Ig-like domain protein</fullName>
    </submittedName>
</protein>
<comment type="caution">
    <text evidence="4">The sequence shown here is derived from an EMBL/GenBank/DDBJ whole genome shotgun (WGS) entry which is preliminary data.</text>
</comment>
<feature type="domain" description="Right handed beta helix" evidence="3">
    <location>
        <begin position="310"/>
        <end position="464"/>
    </location>
</feature>
<feature type="compositionally biased region" description="Low complexity" evidence="1">
    <location>
        <begin position="59"/>
        <end position="68"/>
    </location>
</feature>
<dbReference type="SUPFAM" id="SSF49373">
    <property type="entry name" value="Invasin/intimin cell-adhesion fragments"/>
    <property type="match status" value="1"/>
</dbReference>
<feature type="domain" description="Periplasmic copper-binding protein NosD beta helix" evidence="2">
    <location>
        <begin position="510"/>
        <end position="649"/>
    </location>
</feature>
<dbReference type="InterPro" id="IPR012334">
    <property type="entry name" value="Pectin_lyas_fold"/>
</dbReference>
<keyword evidence="5" id="KW-1185">Reference proteome</keyword>
<dbReference type="Proteomes" id="UP000077275">
    <property type="component" value="Unassembled WGS sequence"/>
</dbReference>
<dbReference type="Gene3D" id="2.60.40.10">
    <property type="entry name" value="Immunoglobulins"/>
    <property type="match status" value="2"/>
</dbReference>
<dbReference type="InterPro" id="IPR007742">
    <property type="entry name" value="NosD_dom"/>
</dbReference>
<evidence type="ECO:0000313" key="4">
    <source>
        <dbReference type="EMBL" id="KZX15724.1"/>
    </source>
</evidence>
<feature type="region of interest" description="Disordered" evidence="1">
    <location>
        <begin position="53"/>
        <end position="73"/>
    </location>
</feature>
<dbReference type="PATRIC" id="fig|47311.3.peg.1460"/>
<dbReference type="InterPro" id="IPR008964">
    <property type="entry name" value="Invasin/intimin_cell_adhesion"/>
</dbReference>
<sequence>MKKSKIVIVFAIFLMFIAIGTVNATDNHLTDDSEDNLSMGNVNSFDSNNGSNMDLGTYNSNSTHSSNNPTGLSKSAADIPNTYIINDSTYSQYFNSDGSIKNGAIKSGDILDIQGTLNNKNFKVSIPLNFISISNNGKLINGTITISSSGSGSNVTGLIFVNSNNGGHGVHLTGTENNTIENCSFTLNGINAYSIPVVKSNYNRIIGNTIIQTPNTSGSGQVHSLIVLGDSNYNIIENNTLTSQGSNAIYLCPNAFADYSPSYGSSNYNNITNNTIYGVSGDYCWAIAINGNYNNVKYNTIRAAEKSISSSGNHNNITNNNLQAPGVAITASGNYYIIANNYINQTGSNGINFAGKNSSIRDNTIFTTNGNGIYVTNGDSINITDNSINTKLGNGILVRGENSNILVKNNNINSINNTCIVFDKESSTKFPKDSTIGGNTLNTTTKYVVDVKNADKSVQLLRNDIIQGSGIYLGANGVEEIPSPIFNGETLNINDANFDDFFNPDGSLKSNVNDNDILNFSGSFYNRNMTINSVVKLIGSSAYFYNTTIIITSPGARIENLNIINANQLGIIIANSNNVEIRNNNITVNQTTTAYGIYVFKSDNVKIFYNTITAKGDFLTFGILLYGSNDNVITGNTIIINGTGVLYNLSETCIDGGICVDGGLLDGGAGIIPEIYQTYGIILIGSDNNKISNNVINATSALKNASNPFTEGTNSIVGIDIYYDSHNNEVIGNNITIEANDPFLYGMGVLGSPTGSSSSSAKNNTFKNNIIDIYGPYYVAGFISGQNSINTTIANNKFSGIGGNYSYGIILESSEFNIVTNNTILIYATSNYGIEMYGSNNNIIHNNEIRSGGSNCYGIAAYNSSRNNITSNIITVSGNALEYPVEGTHKDVIPYGNAGILLMVDSNNNNIANNRITSSGEYAINASNTANNNITNNYLNATSIPDKIVGKTGADSVYVTPNKNNNVADNYIHIFDGEFSDNIQTTVNGTVRLNVSISSETGNISDSKVQFYIKYGGDWIPIGYGIISNGYAYLDWKIFSSMKASTYEIRAVFSKDNFENYTVESSLDVKKGSLIVTVLNSTGIEKDNVKVSAKVTDIHGSPVANILVQFFVNGYEVGRIMTNSEGIATLIYKEGWGYKPGKQNVTAYALSSDNYDGVRGEGGVLTLKDKTNIIISAPPINLGKSTLIKVTLTSSAGKPLASKKVYIMFGNLLMYQSTTDSKGVATFKISGLPKGRHNFVAYFPDNDDSYGETIAQGTQIVQGGADLIITTVKRSGNNYKITIKNQGTSISTATKLKIGYGKKYKIVNVGAIESGKSKIITVKFFKYSQHKKFTKYAEINYNKATFETSYKNNKVSFKASNYQRFKANLAVGKISRSGNKYNVIIKNQGTASSGKFKIKVGYGKKYMTFTGNSIAAGKSVLVSFKFFKYSQHKNFVKYIQLNYNKAIVESNYKNNLKKFKV</sequence>
<organism evidence="4 5">
    <name type="scientific">Methanobrevibacter cuticularis</name>
    <dbReference type="NCBI Taxonomy" id="47311"/>
    <lineage>
        <taxon>Archaea</taxon>
        <taxon>Methanobacteriati</taxon>
        <taxon>Methanobacteriota</taxon>
        <taxon>Methanomada group</taxon>
        <taxon>Methanobacteria</taxon>
        <taxon>Methanobacteriales</taxon>
        <taxon>Methanobacteriaceae</taxon>
        <taxon>Methanobrevibacter</taxon>
    </lineage>
</organism>
<dbReference type="Gene3D" id="2.160.20.10">
    <property type="entry name" value="Single-stranded right-handed beta-helix, Pectin lyase-like"/>
    <property type="match status" value="3"/>
</dbReference>
<dbReference type="InterPro" id="IPR006626">
    <property type="entry name" value="PbH1"/>
</dbReference>
<dbReference type="InterPro" id="IPR039448">
    <property type="entry name" value="Beta_helix"/>
</dbReference>
<feature type="domain" description="Right handed beta helix" evidence="3">
    <location>
        <begin position="786"/>
        <end position="954"/>
    </location>
</feature>
<accession>A0A166DLJ3</accession>
<reference evidence="4 5" key="1">
    <citation type="submission" date="2016-04" db="EMBL/GenBank/DDBJ databases">
        <title>Genome sequence of Methanobrevibacter cuticularis DSM 11139.</title>
        <authorList>
            <person name="Poehlein A."/>
            <person name="Seedorf H."/>
            <person name="Daniel R."/>
        </authorList>
    </citation>
    <scope>NUCLEOTIDE SEQUENCE [LARGE SCALE GENOMIC DNA]</scope>
    <source>
        <strain evidence="4 5">DSM 11139</strain>
    </source>
</reference>
<dbReference type="InterPro" id="IPR013783">
    <property type="entry name" value="Ig-like_fold"/>
</dbReference>
<dbReference type="SUPFAM" id="SSF51126">
    <property type="entry name" value="Pectin lyase-like"/>
    <property type="match status" value="3"/>
</dbReference>
<dbReference type="InterPro" id="IPR011050">
    <property type="entry name" value="Pectin_lyase_fold/virulence"/>
</dbReference>
<name>A0A166DLJ3_9EURY</name>
<evidence type="ECO:0000313" key="5">
    <source>
        <dbReference type="Proteomes" id="UP000077275"/>
    </source>
</evidence>
<dbReference type="Pfam" id="PF13229">
    <property type="entry name" value="Beta_helix"/>
    <property type="match status" value="2"/>
</dbReference>
<gene>
    <name evidence="4" type="ORF">MBCUT_13350</name>
</gene>
<proteinExistence type="predicted"/>
<dbReference type="OrthoDB" id="78237at2157"/>